<dbReference type="AlphaFoldDB" id="A0A3B1E6D4"/>
<gene>
    <name evidence="1" type="ORF">MNB_ARC-1_870</name>
</gene>
<organism evidence="1">
    <name type="scientific">hydrothermal vent metagenome</name>
    <dbReference type="NCBI Taxonomy" id="652676"/>
    <lineage>
        <taxon>unclassified sequences</taxon>
        <taxon>metagenomes</taxon>
        <taxon>ecological metagenomes</taxon>
    </lineage>
</organism>
<evidence type="ECO:0000313" key="1">
    <source>
        <dbReference type="EMBL" id="VAY86211.1"/>
    </source>
</evidence>
<reference evidence="1" key="1">
    <citation type="submission" date="2018-10" db="EMBL/GenBank/DDBJ databases">
        <authorList>
            <person name="Aoki K."/>
        </authorList>
    </citation>
    <scope>NUCLEOTIDE SEQUENCE</scope>
</reference>
<name>A0A3B1E6D4_9ZZZZ</name>
<protein>
    <submittedName>
        <fullName evidence="1">Uncharacterized protein</fullName>
    </submittedName>
</protein>
<accession>A0A3B1E6D4</accession>
<sequence length="229" mass="26870">MAKKSVVLLTTLLFISAISVLIIKNLDDTEKFLNIIDSRNSLTQTQITINNIRNEIPEFFKNNKENVDDILQYTQNLPLVYGDMDLILHITEHNVSQFNINNTYDSNDTNDSHYLDDFNASITSNKDYINNINYPYDFKRIIKKTKKKYGKYKNKMQIEQTIQEYIKLTNDIAILNIKDKFTVLKPLKQDDKYIKCSYTIRINDNACTAYFIFRLSDAKIVQFNIISIF</sequence>
<proteinExistence type="predicted"/>
<dbReference type="EMBL" id="UOYO01000002">
    <property type="protein sequence ID" value="VAY86211.1"/>
    <property type="molecule type" value="Genomic_DNA"/>
</dbReference>